<dbReference type="InterPro" id="IPR036383">
    <property type="entry name" value="TSP1_rpt_sf"/>
</dbReference>
<dbReference type="Gene3D" id="2.20.100.10">
    <property type="entry name" value="Thrombospondin type-1 (TSP1) repeat"/>
    <property type="match status" value="2"/>
</dbReference>
<evidence type="ECO:0000256" key="3">
    <source>
        <dbReference type="SAM" id="SignalP"/>
    </source>
</evidence>
<gene>
    <name evidence="4" type="ORF">KP79_PYT20591</name>
</gene>
<dbReference type="EMBL" id="NEDP02005399">
    <property type="protein sequence ID" value="OWF41424.1"/>
    <property type="molecule type" value="Genomic_DNA"/>
</dbReference>
<evidence type="ECO:0000313" key="5">
    <source>
        <dbReference type="Proteomes" id="UP000242188"/>
    </source>
</evidence>
<name>A0A210PY73_MIZYE</name>
<keyword evidence="2" id="KW-1015">Disulfide bond</keyword>
<dbReference type="OrthoDB" id="5989160at2759"/>
<dbReference type="SMART" id="SM00209">
    <property type="entry name" value="TSP1"/>
    <property type="match status" value="2"/>
</dbReference>
<evidence type="ECO:0000313" key="4">
    <source>
        <dbReference type="EMBL" id="OWF41424.1"/>
    </source>
</evidence>
<dbReference type="PANTHER" id="PTHR22906">
    <property type="entry name" value="PROPERDIN"/>
    <property type="match status" value="1"/>
</dbReference>
<keyword evidence="1" id="KW-0677">Repeat</keyword>
<protein>
    <submittedName>
        <fullName evidence="4">Hemicentin-1</fullName>
    </submittedName>
</protein>
<feature type="chain" id="PRO_5012871660" evidence="3">
    <location>
        <begin position="20"/>
        <end position="137"/>
    </location>
</feature>
<dbReference type="SUPFAM" id="SSF82895">
    <property type="entry name" value="TSP-1 type 1 repeat"/>
    <property type="match status" value="2"/>
</dbReference>
<dbReference type="InterPro" id="IPR000884">
    <property type="entry name" value="TSP1_rpt"/>
</dbReference>
<dbReference type="PROSITE" id="PS50092">
    <property type="entry name" value="TSP1"/>
    <property type="match status" value="2"/>
</dbReference>
<dbReference type="Pfam" id="PF00090">
    <property type="entry name" value="TSP_1"/>
    <property type="match status" value="2"/>
</dbReference>
<evidence type="ECO:0000256" key="2">
    <source>
        <dbReference type="ARBA" id="ARBA00023157"/>
    </source>
</evidence>
<dbReference type="Proteomes" id="UP000242188">
    <property type="component" value="Unassembled WGS sequence"/>
</dbReference>
<proteinExistence type="predicted"/>
<sequence>MKMHLVAVILLVICLGVEIQGKDKPRQARKPQRTWSKWLRCTVSCGKGWQSRLCLKDRSSCNGRMAQRRMCNVHPCPVPEDGSWSAWQPYADCERSSTDYKCMGIQESIRLCNSPAPQPGGKYCTGCETRVKPCSLC</sequence>
<accession>A0A210PY73</accession>
<keyword evidence="5" id="KW-1185">Reference proteome</keyword>
<reference evidence="4 5" key="1">
    <citation type="journal article" date="2017" name="Nat. Ecol. Evol.">
        <title>Scallop genome provides insights into evolution of bilaterian karyotype and development.</title>
        <authorList>
            <person name="Wang S."/>
            <person name="Zhang J."/>
            <person name="Jiao W."/>
            <person name="Li J."/>
            <person name="Xun X."/>
            <person name="Sun Y."/>
            <person name="Guo X."/>
            <person name="Huan P."/>
            <person name="Dong B."/>
            <person name="Zhang L."/>
            <person name="Hu X."/>
            <person name="Sun X."/>
            <person name="Wang J."/>
            <person name="Zhao C."/>
            <person name="Wang Y."/>
            <person name="Wang D."/>
            <person name="Huang X."/>
            <person name="Wang R."/>
            <person name="Lv J."/>
            <person name="Li Y."/>
            <person name="Zhang Z."/>
            <person name="Liu B."/>
            <person name="Lu W."/>
            <person name="Hui Y."/>
            <person name="Liang J."/>
            <person name="Zhou Z."/>
            <person name="Hou R."/>
            <person name="Li X."/>
            <person name="Liu Y."/>
            <person name="Li H."/>
            <person name="Ning X."/>
            <person name="Lin Y."/>
            <person name="Zhao L."/>
            <person name="Xing Q."/>
            <person name="Dou J."/>
            <person name="Li Y."/>
            <person name="Mao J."/>
            <person name="Guo H."/>
            <person name="Dou H."/>
            <person name="Li T."/>
            <person name="Mu C."/>
            <person name="Jiang W."/>
            <person name="Fu Q."/>
            <person name="Fu X."/>
            <person name="Miao Y."/>
            <person name="Liu J."/>
            <person name="Yu Q."/>
            <person name="Li R."/>
            <person name="Liao H."/>
            <person name="Li X."/>
            <person name="Kong Y."/>
            <person name="Jiang Z."/>
            <person name="Chourrout D."/>
            <person name="Li R."/>
            <person name="Bao Z."/>
        </authorList>
    </citation>
    <scope>NUCLEOTIDE SEQUENCE [LARGE SCALE GENOMIC DNA]</scope>
    <source>
        <strain evidence="4 5">PY_sf001</strain>
    </source>
</reference>
<feature type="signal peptide" evidence="3">
    <location>
        <begin position="1"/>
        <end position="19"/>
    </location>
</feature>
<dbReference type="InterPro" id="IPR052065">
    <property type="entry name" value="Compl_asym_regulator"/>
</dbReference>
<evidence type="ECO:0000256" key="1">
    <source>
        <dbReference type="ARBA" id="ARBA00022737"/>
    </source>
</evidence>
<organism evidence="4 5">
    <name type="scientific">Mizuhopecten yessoensis</name>
    <name type="common">Japanese scallop</name>
    <name type="synonym">Patinopecten yessoensis</name>
    <dbReference type="NCBI Taxonomy" id="6573"/>
    <lineage>
        <taxon>Eukaryota</taxon>
        <taxon>Metazoa</taxon>
        <taxon>Spiralia</taxon>
        <taxon>Lophotrochozoa</taxon>
        <taxon>Mollusca</taxon>
        <taxon>Bivalvia</taxon>
        <taxon>Autobranchia</taxon>
        <taxon>Pteriomorphia</taxon>
        <taxon>Pectinida</taxon>
        <taxon>Pectinoidea</taxon>
        <taxon>Pectinidae</taxon>
        <taxon>Mizuhopecten</taxon>
    </lineage>
</organism>
<comment type="caution">
    <text evidence="4">The sequence shown here is derived from an EMBL/GenBank/DDBJ whole genome shotgun (WGS) entry which is preliminary data.</text>
</comment>
<keyword evidence="3" id="KW-0732">Signal</keyword>
<dbReference type="AlphaFoldDB" id="A0A210PY73"/>